<reference evidence="2 3" key="1">
    <citation type="journal article" date="2019" name="Commun. Biol.">
        <title>The bagworm genome reveals a unique fibroin gene that provides high tensile strength.</title>
        <authorList>
            <person name="Kono N."/>
            <person name="Nakamura H."/>
            <person name="Ohtoshi R."/>
            <person name="Tomita M."/>
            <person name="Numata K."/>
            <person name="Arakawa K."/>
        </authorList>
    </citation>
    <scope>NUCLEOTIDE SEQUENCE [LARGE SCALE GENOMIC DNA]</scope>
</reference>
<dbReference type="Proteomes" id="UP000299102">
    <property type="component" value="Unassembled WGS sequence"/>
</dbReference>
<keyword evidence="3" id="KW-1185">Reference proteome</keyword>
<sequence>MKVIDRRVEAPPRDKEGERPAREPMLRREPQRADLVGCLLLPQSRHERKQQRIQVTSKVELIELENKQIDFGAIFESNCEEVLFLVFVVYQLDNGVRVVDIYASVNRPKKRIQQHPDALLDDNGDNNKI</sequence>
<evidence type="ECO:0000313" key="2">
    <source>
        <dbReference type="EMBL" id="GBP21677.1"/>
    </source>
</evidence>
<evidence type="ECO:0000256" key="1">
    <source>
        <dbReference type="SAM" id="MobiDB-lite"/>
    </source>
</evidence>
<accession>A0A4C1U6F2</accession>
<gene>
    <name evidence="2" type="ORF">EVAR_16224_1</name>
</gene>
<organism evidence="2 3">
    <name type="scientific">Eumeta variegata</name>
    <name type="common">Bagworm moth</name>
    <name type="synonym">Eumeta japonica</name>
    <dbReference type="NCBI Taxonomy" id="151549"/>
    <lineage>
        <taxon>Eukaryota</taxon>
        <taxon>Metazoa</taxon>
        <taxon>Ecdysozoa</taxon>
        <taxon>Arthropoda</taxon>
        <taxon>Hexapoda</taxon>
        <taxon>Insecta</taxon>
        <taxon>Pterygota</taxon>
        <taxon>Neoptera</taxon>
        <taxon>Endopterygota</taxon>
        <taxon>Lepidoptera</taxon>
        <taxon>Glossata</taxon>
        <taxon>Ditrysia</taxon>
        <taxon>Tineoidea</taxon>
        <taxon>Psychidae</taxon>
        <taxon>Oiketicinae</taxon>
        <taxon>Eumeta</taxon>
    </lineage>
</organism>
<protein>
    <submittedName>
        <fullName evidence="2">Uncharacterized protein</fullName>
    </submittedName>
</protein>
<dbReference type="EMBL" id="BGZK01000131">
    <property type="protein sequence ID" value="GBP21677.1"/>
    <property type="molecule type" value="Genomic_DNA"/>
</dbReference>
<proteinExistence type="predicted"/>
<evidence type="ECO:0000313" key="3">
    <source>
        <dbReference type="Proteomes" id="UP000299102"/>
    </source>
</evidence>
<dbReference type="AlphaFoldDB" id="A0A4C1U6F2"/>
<name>A0A4C1U6F2_EUMVA</name>
<feature type="region of interest" description="Disordered" evidence="1">
    <location>
        <begin position="1"/>
        <end position="29"/>
    </location>
</feature>
<comment type="caution">
    <text evidence="2">The sequence shown here is derived from an EMBL/GenBank/DDBJ whole genome shotgun (WGS) entry which is preliminary data.</text>
</comment>